<accession>A0ACB7Y0P8</accession>
<evidence type="ECO:0000313" key="1">
    <source>
        <dbReference type="EMBL" id="KAH7847096.1"/>
    </source>
</evidence>
<gene>
    <name evidence="1" type="ORF">Vadar_021808</name>
</gene>
<dbReference type="Proteomes" id="UP000828048">
    <property type="component" value="Chromosome 5"/>
</dbReference>
<organism evidence="1 2">
    <name type="scientific">Vaccinium darrowii</name>
    <dbReference type="NCBI Taxonomy" id="229202"/>
    <lineage>
        <taxon>Eukaryota</taxon>
        <taxon>Viridiplantae</taxon>
        <taxon>Streptophyta</taxon>
        <taxon>Embryophyta</taxon>
        <taxon>Tracheophyta</taxon>
        <taxon>Spermatophyta</taxon>
        <taxon>Magnoliopsida</taxon>
        <taxon>eudicotyledons</taxon>
        <taxon>Gunneridae</taxon>
        <taxon>Pentapetalae</taxon>
        <taxon>asterids</taxon>
        <taxon>Ericales</taxon>
        <taxon>Ericaceae</taxon>
        <taxon>Vaccinioideae</taxon>
        <taxon>Vaccinieae</taxon>
        <taxon>Vaccinium</taxon>
    </lineage>
</organism>
<comment type="caution">
    <text evidence="1">The sequence shown here is derived from an EMBL/GenBank/DDBJ whole genome shotgun (WGS) entry which is preliminary data.</text>
</comment>
<name>A0ACB7Y0P8_9ERIC</name>
<proteinExistence type="predicted"/>
<protein>
    <submittedName>
        <fullName evidence="1">Uncharacterized protein</fullName>
    </submittedName>
</protein>
<reference evidence="1 2" key="1">
    <citation type="journal article" date="2021" name="Hortic Res">
        <title>High-quality reference genome and annotation aids understanding of berry development for evergreen blueberry (Vaccinium darrowii).</title>
        <authorList>
            <person name="Yu J."/>
            <person name="Hulse-Kemp A.M."/>
            <person name="Babiker E."/>
            <person name="Staton M."/>
        </authorList>
    </citation>
    <scope>NUCLEOTIDE SEQUENCE [LARGE SCALE GENOMIC DNA]</scope>
    <source>
        <strain evidence="2">cv. NJ 8807/NJ 8810</strain>
        <tissue evidence="1">Young leaf</tissue>
    </source>
</reference>
<keyword evidence="2" id="KW-1185">Reference proteome</keyword>
<dbReference type="EMBL" id="CM037155">
    <property type="protein sequence ID" value="KAH7847096.1"/>
    <property type="molecule type" value="Genomic_DNA"/>
</dbReference>
<evidence type="ECO:0000313" key="2">
    <source>
        <dbReference type="Proteomes" id="UP000828048"/>
    </source>
</evidence>
<sequence length="199" mass="22892">MGPTVLDVSFLTGLPPFGPMFDIFISIDVPFLKDMKTSGSYASYGNFLRSEARLEDAVSNREFFAYLLYTLCKMIFCNNGKKIMLEFAPLAYSLSNGEKFDLASYFLSYVYKIGSDSQSKPLMYNTGGPLWFLQLWILAYFPVFKVAISEPVNVYRDKFRILASKPLSLVGYLQYFFNMREDKEEAEFRHFTDWSIGPS</sequence>